<keyword evidence="7" id="KW-1185">Reference proteome</keyword>
<dbReference type="SUPFAM" id="SSF52833">
    <property type="entry name" value="Thioredoxin-like"/>
    <property type="match status" value="1"/>
</dbReference>
<evidence type="ECO:0000256" key="1">
    <source>
        <dbReference type="ARBA" id="ARBA00008983"/>
    </source>
</evidence>
<dbReference type="PANTHER" id="PTHR10293">
    <property type="entry name" value="GLUTAREDOXIN FAMILY MEMBER"/>
    <property type="match status" value="1"/>
</dbReference>
<dbReference type="InterPro" id="IPR035901">
    <property type="entry name" value="GIY-YIG_endonuc_sf"/>
</dbReference>
<dbReference type="CDD" id="cd03028">
    <property type="entry name" value="GRX_PICOT_like"/>
    <property type="match status" value="1"/>
</dbReference>
<evidence type="ECO:0000256" key="4">
    <source>
        <dbReference type="ARBA" id="ARBA00023014"/>
    </source>
</evidence>
<dbReference type="EMBL" id="KZ772673">
    <property type="protein sequence ID" value="PTQ50045.1"/>
    <property type="molecule type" value="Genomic_DNA"/>
</dbReference>
<dbReference type="PROSITE" id="PS51354">
    <property type="entry name" value="GLUTAREDOXIN_2"/>
    <property type="match status" value="1"/>
</dbReference>
<dbReference type="InterPro" id="IPR036249">
    <property type="entry name" value="Thioredoxin-like_sf"/>
</dbReference>
<keyword evidence="3" id="KW-0408">Iron</keyword>
<organism evidence="6 7">
    <name type="scientific">Marchantia polymorpha</name>
    <name type="common">Common liverwort</name>
    <name type="synonym">Marchantia aquatica</name>
    <dbReference type="NCBI Taxonomy" id="3197"/>
    <lineage>
        <taxon>Eukaryota</taxon>
        <taxon>Viridiplantae</taxon>
        <taxon>Streptophyta</taxon>
        <taxon>Embryophyta</taxon>
        <taxon>Marchantiophyta</taxon>
        <taxon>Marchantiopsida</taxon>
        <taxon>Marchantiidae</taxon>
        <taxon>Marchantiales</taxon>
        <taxon>Marchantiaceae</taxon>
        <taxon>Marchantia</taxon>
    </lineage>
</organism>
<accession>A0A2R6XVA3</accession>
<dbReference type="PANTHER" id="PTHR10293:SF45">
    <property type="entry name" value="BIFUNCTIONAL MONOTHIOL GLUTAREDOXIN-S16, CHLOROPLASTIC"/>
    <property type="match status" value="1"/>
</dbReference>
<evidence type="ECO:0000259" key="5">
    <source>
        <dbReference type="Pfam" id="PF00462"/>
    </source>
</evidence>
<dbReference type="GO" id="GO:0051536">
    <property type="term" value="F:iron-sulfur cluster binding"/>
    <property type="evidence" value="ECO:0007669"/>
    <property type="project" value="UniProtKB-KW"/>
</dbReference>
<gene>
    <name evidence="6" type="ORF">MARPO_0001s0103</name>
</gene>
<name>A0A2R6XVA3_MARPO</name>
<dbReference type="Proteomes" id="UP000244005">
    <property type="component" value="Unassembled WGS sequence"/>
</dbReference>
<dbReference type="Gene3D" id="3.40.1440.10">
    <property type="entry name" value="GIY-YIG endonuclease"/>
    <property type="match status" value="1"/>
</dbReference>
<sequence>MATAAAASWTAVRAGGPWAASCLSRAGGSRSVSWNSCGVSLCGVESRRALQLAVGGSSKSSRRSGKGDRFARLCCVAGVQKLGEVDAVDLSSDGSKEFPAAPGVYAIYDKEGKLQYVGISRRVSSSIQSHLQDLPELCASVKVNVVDAADKTALTEAWREWVQEYVEVTGEVPPGNVQGNTTWTARKQRAAKPELKLTPGPHVTLTIPLVELIDQVVKGCTVVAFVKGTRTAPQCGFSHRVLTILNENGADYEVVNVLDDHHNPGLREAIKEYSQWPTIPQVYVKGEFVGGADILDEMVQSGEIKSLFQKSGPK</sequence>
<protein>
    <recommendedName>
        <fullName evidence="5">Glutaredoxin domain-containing protein</fullName>
    </recommendedName>
</protein>
<evidence type="ECO:0000313" key="7">
    <source>
        <dbReference type="Proteomes" id="UP000244005"/>
    </source>
</evidence>
<dbReference type="InterPro" id="IPR033658">
    <property type="entry name" value="GRX_PICOT-like"/>
</dbReference>
<keyword evidence="4" id="KW-0411">Iron-sulfur</keyword>
<evidence type="ECO:0000313" key="6">
    <source>
        <dbReference type="EMBL" id="PTQ50045.1"/>
    </source>
</evidence>
<keyword evidence="2" id="KW-0479">Metal-binding</keyword>
<dbReference type="GO" id="GO:0005759">
    <property type="term" value="C:mitochondrial matrix"/>
    <property type="evidence" value="ECO:0000318"/>
    <property type="project" value="GO_Central"/>
</dbReference>
<dbReference type="OrthoDB" id="415696at2759"/>
<comment type="similarity">
    <text evidence="1">Belongs to the glutaredoxin family. CGFS subfamily.</text>
</comment>
<dbReference type="Gramene" id="Mp1g17630.1">
    <property type="protein sequence ID" value="Mp1g17630.1.cds"/>
    <property type="gene ID" value="Mp1g17630"/>
</dbReference>
<evidence type="ECO:0000256" key="2">
    <source>
        <dbReference type="ARBA" id="ARBA00022723"/>
    </source>
</evidence>
<evidence type="ECO:0000256" key="3">
    <source>
        <dbReference type="ARBA" id="ARBA00023004"/>
    </source>
</evidence>
<dbReference type="Gene3D" id="3.40.30.10">
    <property type="entry name" value="Glutaredoxin"/>
    <property type="match status" value="1"/>
</dbReference>
<feature type="domain" description="Glutaredoxin" evidence="5">
    <location>
        <begin position="222"/>
        <end position="289"/>
    </location>
</feature>
<dbReference type="AlphaFoldDB" id="A0A2R6XVA3"/>
<dbReference type="Pfam" id="PF00462">
    <property type="entry name" value="Glutaredoxin"/>
    <property type="match status" value="1"/>
</dbReference>
<dbReference type="InterPro" id="IPR004480">
    <property type="entry name" value="Monothiol_GRX-rel"/>
</dbReference>
<proteinExistence type="inferred from homology"/>
<dbReference type="InterPro" id="IPR002109">
    <property type="entry name" value="Glutaredoxin"/>
</dbReference>
<dbReference type="GO" id="GO:0046872">
    <property type="term" value="F:metal ion binding"/>
    <property type="evidence" value="ECO:0007669"/>
    <property type="project" value="UniProtKB-KW"/>
</dbReference>
<dbReference type="NCBIfam" id="TIGR00365">
    <property type="entry name" value="Grx4 family monothiol glutaredoxin"/>
    <property type="match status" value="1"/>
</dbReference>
<dbReference type="OMA" id="RNAPQCG"/>
<reference evidence="7" key="1">
    <citation type="journal article" date="2017" name="Cell">
        <title>Insights into land plant evolution garnered from the Marchantia polymorpha genome.</title>
        <authorList>
            <person name="Bowman J.L."/>
            <person name="Kohchi T."/>
            <person name="Yamato K.T."/>
            <person name="Jenkins J."/>
            <person name="Shu S."/>
            <person name="Ishizaki K."/>
            <person name="Yamaoka S."/>
            <person name="Nishihama R."/>
            <person name="Nakamura Y."/>
            <person name="Berger F."/>
            <person name="Adam C."/>
            <person name="Aki S.S."/>
            <person name="Althoff F."/>
            <person name="Araki T."/>
            <person name="Arteaga-Vazquez M.A."/>
            <person name="Balasubrmanian S."/>
            <person name="Barry K."/>
            <person name="Bauer D."/>
            <person name="Boehm C.R."/>
            <person name="Briginshaw L."/>
            <person name="Caballero-Perez J."/>
            <person name="Catarino B."/>
            <person name="Chen F."/>
            <person name="Chiyoda S."/>
            <person name="Chovatia M."/>
            <person name="Davies K.M."/>
            <person name="Delmans M."/>
            <person name="Demura T."/>
            <person name="Dierschke T."/>
            <person name="Dolan L."/>
            <person name="Dorantes-Acosta A.E."/>
            <person name="Eklund D.M."/>
            <person name="Florent S.N."/>
            <person name="Flores-Sandoval E."/>
            <person name="Fujiyama A."/>
            <person name="Fukuzawa H."/>
            <person name="Galik B."/>
            <person name="Grimanelli D."/>
            <person name="Grimwood J."/>
            <person name="Grossniklaus U."/>
            <person name="Hamada T."/>
            <person name="Haseloff J."/>
            <person name="Hetherington A.J."/>
            <person name="Higo A."/>
            <person name="Hirakawa Y."/>
            <person name="Hundley H.N."/>
            <person name="Ikeda Y."/>
            <person name="Inoue K."/>
            <person name="Inoue S.I."/>
            <person name="Ishida S."/>
            <person name="Jia Q."/>
            <person name="Kakita M."/>
            <person name="Kanazawa T."/>
            <person name="Kawai Y."/>
            <person name="Kawashima T."/>
            <person name="Kennedy M."/>
            <person name="Kinose K."/>
            <person name="Kinoshita T."/>
            <person name="Kohara Y."/>
            <person name="Koide E."/>
            <person name="Komatsu K."/>
            <person name="Kopischke S."/>
            <person name="Kubo M."/>
            <person name="Kyozuka J."/>
            <person name="Lagercrantz U."/>
            <person name="Lin S.S."/>
            <person name="Lindquist E."/>
            <person name="Lipzen A.M."/>
            <person name="Lu C.W."/>
            <person name="De Luna E."/>
            <person name="Martienssen R.A."/>
            <person name="Minamino N."/>
            <person name="Mizutani M."/>
            <person name="Mizutani M."/>
            <person name="Mochizuki N."/>
            <person name="Monte I."/>
            <person name="Mosher R."/>
            <person name="Nagasaki H."/>
            <person name="Nakagami H."/>
            <person name="Naramoto S."/>
            <person name="Nishitani K."/>
            <person name="Ohtani M."/>
            <person name="Okamoto T."/>
            <person name="Okumura M."/>
            <person name="Phillips J."/>
            <person name="Pollak B."/>
            <person name="Reinders A."/>
            <person name="Rovekamp M."/>
            <person name="Sano R."/>
            <person name="Sawa S."/>
            <person name="Schmid M.W."/>
            <person name="Shirakawa M."/>
            <person name="Solano R."/>
            <person name="Spunde A."/>
            <person name="Suetsugu N."/>
            <person name="Sugano S."/>
            <person name="Sugiyama A."/>
            <person name="Sun R."/>
            <person name="Suzuki Y."/>
            <person name="Takenaka M."/>
            <person name="Takezawa D."/>
            <person name="Tomogane H."/>
            <person name="Tsuzuki M."/>
            <person name="Ueda T."/>
            <person name="Umeda M."/>
            <person name="Ward J.M."/>
            <person name="Watanabe Y."/>
            <person name="Yazaki K."/>
            <person name="Yokoyama R."/>
            <person name="Yoshitake Y."/>
            <person name="Yotsui I."/>
            <person name="Zachgo S."/>
            <person name="Schmutz J."/>
        </authorList>
    </citation>
    <scope>NUCLEOTIDE SEQUENCE [LARGE SCALE GENOMIC DNA]</scope>
    <source>
        <strain evidence="7">Tak-1</strain>
    </source>
</reference>